<keyword evidence="5" id="KW-1185">Reference proteome</keyword>
<accession>A0ABQ1MCE8</accession>
<dbReference type="Proteomes" id="UP000635885">
    <property type="component" value="Unassembled WGS sequence"/>
</dbReference>
<dbReference type="EMBL" id="BMFD01000004">
    <property type="protein sequence ID" value="GGC38143.1"/>
    <property type="molecule type" value="Genomic_DNA"/>
</dbReference>
<feature type="coiled-coil region" evidence="3">
    <location>
        <begin position="26"/>
        <end position="53"/>
    </location>
</feature>
<protein>
    <recommendedName>
        <fullName evidence="6">Histone H1-like protein Hc1</fullName>
    </recommendedName>
</protein>
<dbReference type="InterPro" id="IPR010886">
    <property type="entry name" value="Hc1"/>
</dbReference>
<comment type="caution">
    <text evidence="4">The sequence shown here is derived from an EMBL/GenBank/DDBJ whole genome shotgun (WGS) entry which is preliminary data.</text>
</comment>
<organism evidence="4 5">
    <name type="scientific">Belliella aquatica</name>
    <dbReference type="NCBI Taxonomy" id="1323734"/>
    <lineage>
        <taxon>Bacteria</taxon>
        <taxon>Pseudomonadati</taxon>
        <taxon>Bacteroidota</taxon>
        <taxon>Cytophagia</taxon>
        <taxon>Cytophagales</taxon>
        <taxon>Cyclobacteriaceae</taxon>
        <taxon>Belliella</taxon>
    </lineage>
</organism>
<evidence type="ECO:0000313" key="4">
    <source>
        <dbReference type="EMBL" id="GGC38143.1"/>
    </source>
</evidence>
<evidence type="ECO:0000256" key="3">
    <source>
        <dbReference type="SAM" id="Coils"/>
    </source>
</evidence>
<dbReference type="RefSeq" id="WP_308419871.1">
    <property type="nucleotide sequence ID" value="NZ_BMFD01000004.1"/>
</dbReference>
<comment type="function">
    <text evidence="1">Might have a role analogous to that of eukaryotic histone proteins.</text>
</comment>
<comment type="similarity">
    <text evidence="2">Belongs to the histone H1/H5 family. HCT subfamily.</text>
</comment>
<evidence type="ECO:0008006" key="6">
    <source>
        <dbReference type="Google" id="ProtNLM"/>
    </source>
</evidence>
<dbReference type="Pfam" id="PF07432">
    <property type="entry name" value="Hc1"/>
    <property type="match status" value="1"/>
</dbReference>
<keyword evidence="3" id="KW-0175">Coiled coil</keyword>
<evidence type="ECO:0000256" key="2">
    <source>
        <dbReference type="ARBA" id="ARBA00008424"/>
    </source>
</evidence>
<reference evidence="5" key="1">
    <citation type="journal article" date="2019" name="Int. J. Syst. Evol. Microbiol.">
        <title>The Global Catalogue of Microorganisms (GCM) 10K type strain sequencing project: providing services to taxonomists for standard genome sequencing and annotation.</title>
        <authorList>
            <consortium name="The Broad Institute Genomics Platform"/>
            <consortium name="The Broad Institute Genome Sequencing Center for Infectious Disease"/>
            <person name="Wu L."/>
            <person name="Ma J."/>
        </authorList>
    </citation>
    <scope>NUCLEOTIDE SEQUENCE [LARGE SCALE GENOMIC DNA]</scope>
    <source>
        <strain evidence="5">CGMCC 1.12479</strain>
    </source>
</reference>
<evidence type="ECO:0000256" key="1">
    <source>
        <dbReference type="ARBA" id="ARBA00002333"/>
    </source>
</evidence>
<name>A0ABQ1MCE8_9BACT</name>
<gene>
    <name evidence="4" type="ORF">GCM10010993_16310</name>
</gene>
<evidence type="ECO:0000313" key="5">
    <source>
        <dbReference type="Proteomes" id="UP000635885"/>
    </source>
</evidence>
<proteinExistence type="inferred from homology"/>
<sequence>MKKQFLQEKCNIFESPLIGGFILNYNNLNMSEFNKLKEMLESLEEDFAKFYEKKNNAAGTRVRKGLMEIKNLASEIRKDVQMKKNN</sequence>